<dbReference type="EMBL" id="SOFF01000045">
    <property type="protein sequence ID" value="TFB84500.1"/>
    <property type="molecule type" value="Genomic_DNA"/>
</dbReference>
<feature type="region of interest" description="Disordered" evidence="1">
    <location>
        <begin position="214"/>
        <end position="248"/>
    </location>
</feature>
<feature type="non-terminal residue" evidence="4">
    <location>
        <position position="1"/>
    </location>
</feature>
<feature type="compositionally biased region" description="Low complexity" evidence="1">
    <location>
        <begin position="175"/>
        <end position="186"/>
    </location>
</feature>
<evidence type="ECO:0000259" key="2">
    <source>
        <dbReference type="Pfam" id="PF01609"/>
    </source>
</evidence>
<dbReference type="Proteomes" id="UP000297654">
    <property type="component" value="Unassembled WGS sequence"/>
</dbReference>
<proteinExistence type="predicted"/>
<name>A0A1H8CVM5_9MICO</name>
<feature type="region of interest" description="Disordered" evidence="1">
    <location>
        <begin position="175"/>
        <end position="201"/>
    </location>
</feature>
<dbReference type="AlphaFoldDB" id="A0A1H8CVM5"/>
<dbReference type="InterPro" id="IPR008490">
    <property type="entry name" value="Transposase_InsH_N"/>
</dbReference>
<dbReference type="OrthoDB" id="4227096at2"/>
<sequence>MALNYRPVDRDQSFLIPPDMRDWLPTNHLAWFLIDVVKQLDTSALHDKTKLGGTGRGGYNPDLLLAVWIYASARGISSSRQIERACIEDVAFRVLCGQDVPDHTVLARFRQRNRGAMAGLFAQVLVLCVSRGLGKFGVIAIDGTKIKANASKDQNRSLKKLRDLAKTILDQAAATDAAEDAANTPTADDDLPDGFEPGPDRATRIRAELDTIRAAIEPEPETDSATEDTTDAAVKQKDPPGPGGSRLERIQDGIAQLEAVVKAENDPLIEALQTRLLCAQERLSDLEAKQAASRARFAAKPNGYPPRENNGRWHKAVHGVAFAEANLARARERADRQLSGETESTGRYLLRRNITDPDSRLMHARDGFVQSYNAQLATADDQLIIAVDVVTAPNDQGQLIPMMANLETNLRRCQQETSRTDLDVGLVVADNGYLSNENVDAPGFDRLLAPGRGKMKDGAWAGTINAKSGEARSHAVNTMVTKLALPGNQKIYNRRGVLVEPVNAFLKDRRGLRQFACRGHAAAQAEVHFAALTTNLMKLFTAGLTAAPATS</sequence>
<dbReference type="Pfam" id="PF05598">
    <property type="entry name" value="DUF772"/>
    <property type="match status" value="1"/>
</dbReference>
<evidence type="ECO:0000313" key="5">
    <source>
        <dbReference type="Proteomes" id="UP000297654"/>
    </source>
</evidence>
<dbReference type="RefSeq" id="WP_092107658.1">
    <property type="nucleotide sequence ID" value="NZ_FOCN01000003.1"/>
</dbReference>
<accession>A0A1H8CVM5</accession>
<dbReference type="GO" id="GO:0004803">
    <property type="term" value="F:transposase activity"/>
    <property type="evidence" value="ECO:0007669"/>
    <property type="project" value="InterPro"/>
</dbReference>
<dbReference type="GO" id="GO:0003677">
    <property type="term" value="F:DNA binding"/>
    <property type="evidence" value="ECO:0007669"/>
    <property type="project" value="InterPro"/>
</dbReference>
<dbReference type="PANTHER" id="PTHR33408">
    <property type="entry name" value="TRANSPOSASE"/>
    <property type="match status" value="1"/>
</dbReference>
<comment type="caution">
    <text evidence="4">The sequence shown here is derived from an EMBL/GenBank/DDBJ whole genome shotgun (WGS) entry which is preliminary data.</text>
</comment>
<reference evidence="4 5" key="1">
    <citation type="submission" date="2019-03" db="EMBL/GenBank/DDBJ databases">
        <title>Genomics of glacier-inhabiting Cryobacterium strains.</title>
        <authorList>
            <person name="Liu Q."/>
            <person name="Xin Y.-H."/>
        </authorList>
    </citation>
    <scope>NUCLEOTIDE SEQUENCE [LARGE SCALE GENOMIC DNA]</scope>
    <source>
        <strain evidence="4 5">Hh15</strain>
    </source>
</reference>
<organism evidence="4 5">
    <name type="scientific">Cryobacterium luteum</name>
    <dbReference type="NCBI Taxonomy" id="1424661"/>
    <lineage>
        <taxon>Bacteria</taxon>
        <taxon>Bacillati</taxon>
        <taxon>Actinomycetota</taxon>
        <taxon>Actinomycetes</taxon>
        <taxon>Micrococcales</taxon>
        <taxon>Microbacteriaceae</taxon>
        <taxon>Cryobacterium</taxon>
    </lineage>
</organism>
<dbReference type="GO" id="GO:0006313">
    <property type="term" value="P:DNA transposition"/>
    <property type="evidence" value="ECO:0007669"/>
    <property type="project" value="InterPro"/>
</dbReference>
<gene>
    <name evidence="4" type="ORF">E3O10_16215</name>
</gene>
<evidence type="ECO:0000256" key="1">
    <source>
        <dbReference type="SAM" id="MobiDB-lite"/>
    </source>
</evidence>
<evidence type="ECO:0000259" key="3">
    <source>
        <dbReference type="Pfam" id="PF05598"/>
    </source>
</evidence>
<evidence type="ECO:0000313" key="4">
    <source>
        <dbReference type="EMBL" id="TFB84500.1"/>
    </source>
</evidence>
<keyword evidence="5" id="KW-1185">Reference proteome</keyword>
<feature type="compositionally biased region" description="Acidic residues" evidence="1">
    <location>
        <begin position="218"/>
        <end position="230"/>
    </location>
</feature>
<protein>
    <submittedName>
        <fullName evidence="4">DDE transposase</fullName>
    </submittedName>
</protein>
<dbReference type="InterPro" id="IPR002559">
    <property type="entry name" value="Transposase_11"/>
</dbReference>
<feature type="domain" description="Transposase InsH N-terminal" evidence="3">
    <location>
        <begin position="20"/>
        <end position="112"/>
    </location>
</feature>
<dbReference type="Pfam" id="PF01609">
    <property type="entry name" value="DDE_Tnp_1"/>
    <property type="match status" value="1"/>
</dbReference>
<feature type="domain" description="Transposase IS4-like" evidence="2">
    <location>
        <begin position="363"/>
        <end position="536"/>
    </location>
</feature>
<dbReference type="PANTHER" id="PTHR33408:SF4">
    <property type="entry name" value="TRANSPOSASE DDE DOMAIN-CONTAINING PROTEIN"/>
    <property type="match status" value="1"/>
</dbReference>